<dbReference type="SUPFAM" id="SSF158235">
    <property type="entry name" value="SOCS box-like"/>
    <property type="match status" value="1"/>
</dbReference>
<protein>
    <submittedName>
        <fullName evidence="3">Ankyrin repeat and SOCS box protein 15</fullName>
    </submittedName>
</protein>
<keyword evidence="4" id="KW-1185">Reference proteome</keyword>
<dbReference type="PROSITE" id="PS50088">
    <property type="entry name" value="ANK_REPEAT"/>
    <property type="match status" value="1"/>
</dbReference>
<dbReference type="PANTHER" id="PTHR24183:SF1">
    <property type="entry name" value="FIBRONECTIN TYPE 3 AND ANKYRIN REPEAT DOMAINS PROTEIN 1"/>
    <property type="match status" value="1"/>
</dbReference>
<sequence length="210" mass="23160">MVEHLIRAGGSNVDETNKMGATALMSAVALGRHEAVKVFLEAGADINRVDCNGKSVFQFAIGTRMALILINRGASVDVVDKQGHRAIDWAANVGHLSMLRLLLGVDCKRPSLDILKVPRVVQVMDSIPVFNTWIREELGNPRELKRICRGAIRDILGPSGLPQVDRLPIPRLMKDFLLAKKIDLSIGGISMEKWQKTAGGEGMYFMPRMF</sequence>
<dbReference type="InterPro" id="IPR002110">
    <property type="entry name" value="Ankyrin_rpt"/>
</dbReference>
<dbReference type="InterPro" id="IPR036036">
    <property type="entry name" value="SOCS_box-like_dom_sf"/>
</dbReference>
<dbReference type="Pfam" id="PF12796">
    <property type="entry name" value="Ank_2"/>
    <property type="match status" value="1"/>
</dbReference>
<dbReference type="Gene3D" id="1.25.40.20">
    <property type="entry name" value="Ankyrin repeat-containing domain"/>
    <property type="match status" value="1"/>
</dbReference>
<dbReference type="Pfam" id="PF07525">
    <property type="entry name" value="SOCS_box"/>
    <property type="match status" value="1"/>
</dbReference>
<proteinExistence type="predicted"/>
<organism evidence="3 4">
    <name type="scientific">Elysia marginata</name>
    <dbReference type="NCBI Taxonomy" id="1093978"/>
    <lineage>
        <taxon>Eukaryota</taxon>
        <taxon>Metazoa</taxon>
        <taxon>Spiralia</taxon>
        <taxon>Lophotrochozoa</taxon>
        <taxon>Mollusca</taxon>
        <taxon>Gastropoda</taxon>
        <taxon>Heterobranchia</taxon>
        <taxon>Euthyneura</taxon>
        <taxon>Panpulmonata</taxon>
        <taxon>Sacoglossa</taxon>
        <taxon>Placobranchoidea</taxon>
        <taxon>Plakobranchidae</taxon>
        <taxon>Elysia</taxon>
    </lineage>
</organism>
<dbReference type="GO" id="GO:0005634">
    <property type="term" value="C:nucleus"/>
    <property type="evidence" value="ECO:0007669"/>
    <property type="project" value="TreeGrafter"/>
</dbReference>
<dbReference type="PROSITE" id="PS50225">
    <property type="entry name" value="SOCS"/>
    <property type="match status" value="1"/>
</dbReference>
<dbReference type="PROSITE" id="PS50297">
    <property type="entry name" value="ANK_REP_REGION"/>
    <property type="match status" value="1"/>
</dbReference>
<dbReference type="InterPro" id="IPR036770">
    <property type="entry name" value="Ankyrin_rpt-contain_sf"/>
</dbReference>
<gene>
    <name evidence="3" type="ORF">ElyMa_006309500</name>
</gene>
<evidence type="ECO:0000313" key="3">
    <source>
        <dbReference type="EMBL" id="GFR96866.1"/>
    </source>
</evidence>
<dbReference type="GO" id="GO:0042981">
    <property type="term" value="P:regulation of apoptotic process"/>
    <property type="evidence" value="ECO:0007669"/>
    <property type="project" value="TreeGrafter"/>
</dbReference>
<reference evidence="3 4" key="1">
    <citation type="journal article" date="2021" name="Elife">
        <title>Chloroplast acquisition without the gene transfer in kleptoplastic sea slugs, Plakobranchus ocellatus.</title>
        <authorList>
            <person name="Maeda T."/>
            <person name="Takahashi S."/>
            <person name="Yoshida T."/>
            <person name="Shimamura S."/>
            <person name="Takaki Y."/>
            <person name="Nagai Y."/>
            <person name="Toyoda A."/>
            <person name="Suzuki Y."/>
            <person name="Arimoto A."/>
            <person name="Ishii H."/>
            <person name="Satoh N."/>
            <person name="Nishiyama T."/>
            <person name="Hasebe M."/>
            <person name="Maruyama T."/>
            <person name="Minagawa J."/>
            <person name="Obokata J."/>
            <person name="Shigenobu S."/>
        </authorList>
    </citation>
    <scope>NUCLEOTIDE SEQUENCE [LARGE SCALE GENOMIC DNA]</scope>
</reference>
<dbReference type="Gene3D" id="1.10.750.20">
    <property type="entry name" value="SOCS box"/>
    <property type="match status" value="1"/>
</dbReference>
<dbReference type="SMART" id="SM00248">
    <property type="entry name" value="ANK"/>
    <property type="match status" value="3"/>
</dbReference>
<dbReference type="AlphaFoldDB" id="A0AAV4HG85"/>
<dbReference type="Proteomes" id="UP000762676">
    <property type="component" value="Unassembled WGS sequence"/>
</dbReference>
<keyword evidence="1" id="KW-0040">ANK repeat</keyword>
<dbReference type="SMART" id="SM00969">
    <property type="entry name" value="SOCS_box"/>
    <property type="match status" value="1"/>
</dbReference>
<evidence type="ECO:0000259" key="2">
    <source>
        <dbReference type="PROSITE" id="PS50225"/>
    </source>
</evidence>
<accession>A0AAV4HG85</accession>
<dbReference type="EMBL" id="BMAT01012679">
    <property type="protein sequence ID" value="GFR96866.1"/>
    <property type="molecule type" value="Genomic_DNA"/>
</dbReference>
<dbReference type="CDD" id="cd03716">
    <property type="entry name" value="SOCS_ASB_like"/>
    <property type="match status" value="1"/>
</dbReference>
<feature type="domain" description="SOCS box" evidence="2">
    <location>
        <begin position="140"/>
        <end position="183"/>
    </location>
</feature>
<comment type="caution">
    <text evidence="3">The sequence shown here is derived from an EMBL/GenBank/DDBJ whole genome shotgun (WGS) entry which is preliminary data.</text>
</comment>
<dbReference type="InterPro" id="IPR001496">
    <property type="entry name" value="SOCS_box"/>
</dbReference>
<dbReference type="PANTHER" id="PTHR24183">
    <property type="entry name" value="FIBRONECTIN TYPE 3 AND ANKYRIN REPEAT DOMAINS PROTEIN 1"/>
    <property type="match status" value="1"/>
</dbReference>
<feature type="repeat" description="ANK" evidence="1">
    <location>
        <begin position="19"/>
        <end position="51"/>
    </location>
</feature>
<name>A0AAV4HG85_9GAST</name>
<evidence type="ECO:0000313" key="4">
    <source>
        <dbReference type="Proteomes" id="UP000762676"/>
    </source>
</evidence>
<dbReference type="GO" id="GO:0035556">
    <property type="term" value="P:intracellular signal transduction"/>
    <property type="evidence" value="ECO:0007669"/>
    <property type="project" value="InterPro"/>
</dbReference>
<dbReference type="SUPFAM" id="SSF48403">
    <property type="entry name" value="Ankyrin repeat"/>
    <property type="match status" value="1"/>
</dbReference>
<evidence type="ECO:0000256" key="1">
    <source>
        <dbReference type="PROSITE-ProRule" id="PRU00023"/>
    </source>
</evidence>